<evidence type="ECO:0000256" key="1">
    <source>
        <dbReference type="ARBA" id="ARBA00005043"/>
    </source>
</evidence>
<dbReference type="Proteomes" id="UP001652582">
    <property type="component" value="Chromosome 11"/>
</dbReference>
<dbReference type="Gene3D" id="3.40.50.300">
    <property type="entry name" value="P-loop containing nucleotide triphosphate hydrolases"/>
    <property type="match status" value="1"/>
</dbReference>
<dbReference type="CDD" id="cd19495">
    <property type="entry name" value="Elp6"/>
    <property type="match status" value="1"/>
</dbReference>
<dbReference type="PANTHER" id="PTHR16184:SF6">
    <property type="entry name" value="ELONGATOR COMPLEX PROTEIN 6"/>
    <property type="match status" value="1"/>
</dbReference>
<sequence length="253" mass="28648">MIYLHYKMASDILTSLELDKEFQSGKIIVVKEINGCDSAFITSCVLGHCIKNKNAVFVISIHNSFLHYHNVGLKMNYNLQKSIDMGLVNFYELGKELVDCILDFNNPTQDLLCKITEKINGMSEKHGSVNIIFDGISHLLDLQFDLREVNQICKEIIDCVRSFNNSFALFHCIALEDNVTNVLANLLAHKADIVAEVESLSSGLSADVSGHLTFKYLYKKYQKEHLQTLDVKTFQYLYKLFDRGVKLLAPGTV</sequence>
<evidence type="ECO:0000313" key="5">
    <source>
        <dbReference type="RefSeq" id="XP_023946738.2"/>
    </source>
</evidence>
<dbReference type="InterPro" id="IPR018627">
    <property type="entry name" value="ELP6"/>
</dbReference>
<dbReference type="RefSeq" id="XP_023946738.2">
    <property type="nucleotide sequence ID" value="XM_024090970.2"/>
</dbReference>
<dbReference type="GO" id="GO:0002098">
    <property type="term" value="P:tRNA wobble uridine modification"/>
    <property type="evidence" value="ECO:0007669"/>
    <property type="project" value="InterPro"/>
</dbReference>
<gene>
    <name evidence="5" type="primary">LOC112052063</name>
</gene>
<name>A0A6J1NPC2_BICAN</name>
<dbReference type="GO" id="GO:0033588">
    <property type="term" value="C:elongator holoenzyme complex"/>
    <property type="evidence" value="ECO:0007669"/>
    <property type="project" value="InterPro"/>
</dbReference>
<comment type="similarity">
    <text evidence="2">Belongs to the ELP6 family.</text>
</comment>
<dbReference type="UniPathway" id="UPA00988"/>
<accession>A0A6J1NPC2</accession>
<dbReference type="AlphaFoldDB" id="A0A6J1NPC2"/>
<proteinExistence type="inferred from homology"/>
<comment type="pathway">
    <text evidence="1">tRNA modification; 5-methoxycarbonylmethyl-2-thiouridine-tRNA biosynthesis.</text>
</comment>
<protein>
    <recommendedName>
        <fullName evidence="3">Elongator complex protein 6</fullName>
    </recommendedName>
</protein>
<dbReference type="InterPro" id="IPR027417">
    <property type="entry name" value="P-loop_NTPase"/>
</dbReference>
<dbReference type="OrthoDB" id="9995306at2759"/>
<dbReference type="Pfam" id="PF09807">
    <property type="entry name" value="ELP6"/>
    <property type="match status" value="1"/>
</dbReference>
<evidence type="ECO:0000256" key="2">
    <source>
        <dbReference type="ARBA" id="ARBA00008837"/>
    </source>
</evidence>
<dbReference type="GeneID" id="112052063"/>
<dbReference type="PANTHER" id="PTHR16184">
    <property type="entry name" value="ELONGATOR COMPLEX PROTEIN 6"/>
    <property type="match status" value="1"/>
</dbReference>
<evidence type="ECO:0000313" key="4">
    <source>
        <dbReference type="Proteomes" id="UP001652582"/>
    </source>
</evidence>
<organism evidence="4 5">
    <name type="scientific">Bicyclus anynana</name>
    <name type="common">Squinting bush brown butterfly</name>
    <dbReference type="NCBI Taxonomy" id="110368"/>
    <lineage>
        <taxon>Eukaryota</taxon>
        <taxon>Metazoa</taxon>
        <taxon>Ecdysozoa</taxon>
        <taxon>Arthropoda</taxon>
        <taxon>Hexapoda</taxon>
        <taxon>Insecta</taxon>
        <taxon>Pterygota</taxon>
        <taxon>Neoptera</taxon>
        <taxon>Endopterygota</taxon>
        <taxon>Lepidoptera</taxon>
        <taxon>Glossata</taxon>
        <taxon>Ditrysia</taxon>
        <taxon>Papilionoidea</taxon>
        <taxon>Nymphalidae</taxon>
        <taxon>Satyrinae</taxon>
        <taxon>Satyrini</taxon>
        <taxon>Mycalesina</taxon>
        <taxon>Bicyclus</taxon>
    </lineage>
</organism>
<dbReference type="KEGG" id="bany:112052063"/>
<reference evidence="5" key="1">
    <citation type="submission" date="2025-08" db="UniProtKB">
        <authorList>
            <consortium name="RefSeq"/>
        </authorList>
    </citation>
    <scope>IDENTIFICATION</scope>
</reference>
<keyword evidence="4" id="KW-1185">Reference proteome</keyword>
<evidence type="ECO:0000256" key="3">
    <source>
        <dbReference type="ARBA" id="ARBA00020263"/>
    </source>
</evidence>